<dbReference type="HAMAP" id="MF_01161">
    <property type="entry name" value="tRNA_Ile_lys_synt"/>
    <property type="match status" value="1"/>
</dbReference>
<comment type="domain">
    <text evidence="8">The N-terminal region contains the highly conserved SGGXDS motif, predicted to be a P-loop motif involved in ATP binding.</text>
</comment>
<dbReference type="EC" id="6.3.4.19" evidence="8"/>
<dbReference type="CDD" id="cd01992">
    <property type="entry name" value="TilS_N"/>
    <property type="match status" value="1"/>
</dbReference>
<protein>
    <recommendedName>
        <fullName evidence="8">tRNA(Ile)-lysidine synthase</fullName>
        <ecNumber evidence="8">6.3.4.19</ecNumber>
    </recommendedName>
    <alternativeName>
        <fullName evidence="8">tRNA(Ile)-2-lysyl-cytidine synthase</fullName>
    </alternativeName>
    <alternativeName>
        <fullName evidence="8">tRNA(Ile)-lysidine synthetase</fullName>
    </alternativeName>
</protein>
<comment type="function">
    <text evidence="8">Ligates lysine onto the cytidine present at position 34 of the AUA codon-specific tRNA(Ile) that contains the anticodon CAU, in an ATP-dependent manner. Cytidine is converted to lysidine, thus changing the amino acid specificity of the tRNA from methionine to isoleucine.</text>
</comment>
<comment type="catalytic activity">
    <reaction evidence="7 8">
        <text>cytidine(34) in tRNA(Ile2) + L-lysine + ATP = lysidine(34) in tRNA(Ile2) + AMP + diphosphate + H(+)</text>
        <dbReference type="Rhea" id="RHEA:43744"/>
        <dbReference type="Rhea" id="RHEA-COMP:10625"/>
        <dbReference type="Rhea" id="RHEA-COMP:10670"/>
        <dbReference type="ChEBI" id="CHEBI:15378"/>
        <dbReference type="ChEBI" id="CHEBI:30616"/>
        <dbReference type="ChEBI" id="CHEBI:32551"/>
        <dbReference type="ChEBI" id="CHEBI:33019"/>
        <dbReference type="ChEBI" id="CHEBI:82748"/>
        <dbReference type="ChEBI" id="CHEBI:83665"/>
        <dbReference type="ChEBI" id="CHEBI:456215"/>
        <dbReference type="EC" id="6.3.4.19"/>
    </reaction>
</comment>
<dbReference type="SUPFAM" id="SSF56037">
    <property type="entry name" value="PheT/TilS domain"/>
    <property type="match status" value="1"/>
</dbReference>
<dbReference type="EMBL" id="FOQE01000028">
    <property type="protein sequence ID" value="SFH81373.1"/>
    <property type="molecule type" value="Genomic_DNA"/>
</dbReference>
<evidence type="ECO:0000259" key="9">
    <source>
        <dbReference type="SMART" id="SM00977"/>
    </source>
</evidence>
<dbReference type="NCBIfam" id="TIGR02432">
    <property type="entry name" value="lysidine_TilS_N"/>
    <property type="match status" value="1"/>
</dbReference>
<dbReference type="PANTHER" id="PTHR43033:SF1">
    <property type="entry name" value="TRNA(ILE)-LYSIDINE SYNTHASE-RELATED"/>
    <property type="match status" value="1"/>
</dbReference>
<dbReference type="InterPro" id="IPR011063">
    <property type="entry name" value="TilS/TtcA_N"/>
</dbReference>
<dbReference type="SUPFAM" id="SSF82829">
    <property type="entry name" value="MesJ substrate recognition domain-like"/>
    <property type="match status" value="1"/>
</dbReference>
<dbReference type="AlphaFoldDB" id="A0A1I3D3T2"/>
<dbReference type="OrthoDB" id="9807403at2"/>
<reference evidence="10 11" key="1">
    <citation type="submission" date="2016-10" db="EMBL/GenBank/DDBJ databases">
        <authorList>
            <person name="de Groot N.N."/>
        </authorList>
    </citation>
    <scope>NUCLEOTIDE SEQUENCE [LARGE SCALE GENOMIC DNA]</scope>
    <source>
        <strain evidence="10 11">DSM 27630</strain>
    </source>
</reference>
<keyword evidence="3 8" id="KW-0436">Ligase</keyword>
<dbReference type="SMART" id="SM00977">
    <property type="entry name" value="TilS_C"/>
    <property type="match status" value="1"/>
</dbReference>
<dbReference type="GO" id="GO:0032267">
    <property type="term" value="F:tRNA(Ile)-lysidine synthase activity"/>
    <property type="evidence" value="ECO:0007669"/>
    <property type="project" value="UniProtKB-EC"/>
</dbReference>
<dbReference type="GO" id="GO:0005524">
    <property type="term" value="F:ATP binding"/>
    <property type="evidence" value="ECO:0007669"/>
    <property type="project" value="UniProtKB-UniRule"/>
</dbReference>
<evidence type="ECO:0000256" key="2">
    <source>
        <dbReference type="ARBA" id="ARBA00022490"/>
    </source>
</evidence>
<dbReference type="Gene3D" id="3.40.50.620">
    <property type="entry name" value="HUPs"/>
    <property type="match status" value="1"/>
</dbReference>
<evidence type="ECO:0000256" key="8">
    <source>
        <dbReference type="HAMAP-Rule" id="MF_01161"/>
    </source>
</evidence>
<name>A0A1I3D3T2_9LACT</name>
<proteinExistence type="inferred from homology"/>
<comment type="similarity">
    <text evidence="8">Belongs to the tRNA(Ile)-lysidine synthase family.</text>
</comment>
<keyword evidence="2 8" id="KW-0963">Cytoplasm</keyword>
<evidence type="ECO:0000256" key="1">
    <source>
        <dbReference type="ARBA" id="ARBA00004496"/>
    </source>
</evidence>
<sequence length="465" mass="53464">MTLLKTFIAYAKQQALWEKKDRLLLAVSGGVDSMVLLDLMCRLPEEEKPWIGVVHVNHQLRPASDIEQSAVQNICEEKQLPFFTACWPKEEHPSVGTEAAARSFRYAFFLQVMRKQQATRLVTAHHGDDQMETILMRLVRGGQLESIAGIKEQRSFGSGKLIRPLLRFAKEELTTYSDQEQLLYFEDESNQSMMYTRNRYRHQVLPLLKEENTQALEHFADFSADLLDATAAIKHVVEPCFERLCHPLHSNGWGIDRSAFLAEAPFMQRLVLKELLTHLYRDTAVEYRRHHVEMIASLIAGDKVNGELHLPAGWLMKRRYEELYFVRSFGATLEHSVEPIPLSLGDWQIVPGLGKIGLFCSTAVSTAQLSHKRMIWLKTGEVQLPLQVRTRRPGDRMTIKGLERGSKKIKDILIDQKVPLEDRNKPIILTDAAGQIIWLIDYKESRLSNKQETDTIQYVLIYEKD</sequence>
<dbReference type="InterPro" id="IPR014729">
    <property type="entry name" value="Rossmann-like_a/b/a_fold"/>
</dbReference>
<evidence type="ECO:0000256" key="6">
    <source>
        <dbReference type="ARBA" id="ARBA00022840"/>
    </source>
</evidence>
<evidence type="ECO:0000313" key="11">
    <source>
        <dbReference type="Proteomes" id="UP000198668"/>
    </source>
</evidence>
<feature type="domain" description="Lysidine-tRNA(Ile) synthetase C-terminal" evidence="9">
    <location>
        <begin position="386"/>
        <end position="462"/>
    </location>
</feature>
<gene>
    <name evidence="8" type="primary">tilS</name>
    <name evidence="10" type="ORF">SAMN04489868_1287</name>
</gene>
<feature type="binding site" evidence="8">
    <location>
        <begin position="28"/>
        <end position="33"/>
    </location>
    <ligand>
        <name>ATP</name>
        <dbReference type="ChEBI" id="CHEBI:30616"/>
    </ligand>
</feature>
<keyword evidence="6 8" id="KW-0067">ATP-binding</keyword>
<organism evidence="10 11">
    <name type="scientific">Pisciglobus halotolerans</name>
    <dbReference type="NCBI Taxonomy" id="745365"/>
    <lineage>
        <taxon>Bacteria</taxon>
        <taxon>Bacillati</taxon>
        <taxon>Bacillota</taxon>
        <taxon>Bacilli</taxon>
        <taxon>Lactobacillales</taxon>
        <taxon>Carnobacteriaceae</taxon>
    </lineage>
</organism>
<dbReference type="GO" id="GO:0006400">
    <property type="term" value="P:tRNA modification"/>
    <property type="evidence" value="ECO:0007669"/>
    <property type="project" value="UniProtKB-UniRule"/>
</dbReference>
<accession>A0A1I3D3T2</accession>
<dbReference type="Pfam" id="PF01171">
    <property type="entry name" value="ATP_bind_3"/>
    <property type="match status" value="1"/>
</dbReference>
<evidence type="ECO:0000256" key="4">
    <source>
        <dbReference type="ARBA" id="ARBA00022694"/>
    </source>
</evidence>
<comment type="subcellular location">
    <subcellularLocation>
        <location evidence="1 8">Cytoplasm</location>
    </subcellularLocation>
</comment>
<dbReference type="Pfam" id="PF11734">
    <property type="entry name" value="TilS_C"/>
    <property type="match status" value="1"/>
</dbReference>
<dbReference type="RefSeq" id="WP_047389819.1">
    <property type="nucleotide sequence ID" value="NZ_FOQE01000028.1"/>
</dbReference>
<dbReference type="Proteomes" id="UP000198668">
    <property type="component" value="Unassembled WGS sequence"/>
</dbReference>
<evidence type="ECO:0000256" key="5">
    <source>
        <dbReference type="ARBA" id="ARBA00022741"/>
    </source>
</evidence>
<dbReference type="SUPFAM" id="SSF52402">
    <property type="entry name" value="Adenine nucleotide alpha hydrolases-like"/>
    <property type="match status" value="1"/>
</dbReference>
<dbReference type="Gene3D" id="3.30.465.60">
    <property type="match status" value="1"/>
</dbReference>
<dbReference type="PANTHER" id="PTHR43033">
    <property type="entry name" value="TRNA(ILE)-LYSIDINE SYNTHASE-RELATED"/>
    <property type="match status" value="1"/>
</dbReference>
<evidence type="ECO:0000256" key="7">
    <source>
        <dbReference type="ARBA" id="ARBA00048539"/>
    </source>
</evidence>
<keyword evidence="5 8" id="KW-0547">Nucleotide-binding</keyword>
<dbReference type="NCBIfam" id="TIGR02433">
    <property type="entry name" value="lysidine_TilS_C"/>
    <property type="match status" value="1"/>
</dbReference>
<keyword evidence="11" id="KW-1185">Reference proteome</keyword>
<dbReference type="InterPro" id="IPR012796">
    <property type="entry name" value="Lysidine-tRNA-synth_C"/>
</dbReference>
<keyword evidence="4 8" id="KW-0819">tRNA processing</keyword>
<dbReference type="InterPro" id="IPR012795">
    <property type="entry name" value="tRNA_Ile_lys_synt_N"/>
</dbReference>
<evidence type="ECO:0000313" key="10">
    <source>
        <dbReference type="EMBL" id="SFH81373.1"/>
    </source>
</evidence>
<evidence type="ECO:0000256" key="3">
    <source>
        <dbReference type="ARBA" id="ARBA00022598"/>
    </source>
</evidence>
<dbReference type="GO" id="GO:0005737">
    <property type="term" value="C:cytoplasm"/>
    <property type="evidence" value="ECO:0007669"/>
    <property type="project" value="UniProtKB-SubCell"/>
</dbReference>
<dbReference type="InterPro" id="IPR012094">
    <property type="entry name" value="tRNA_Ile_lys_synt"/>
</dbReference>